<comment type="caution">
    <text evidence="9">The sequence shown here is derived from an EMBL/GenBank/DDBJ whole genome shotgun (WGS) entry which is preliminary data.</text>
</comment>
<feature type="transmembrane region" description="Helical" evidence="8">
    <location>
        <begin position="461"/>
        <end position="484"/>
    </location>
</feature>
<evidence type="ECO:0000256" key="5">
    <source>
        <dbReference type="ARBA" id="ARBA00022692"/>
    </source>
</evidence>
<comment type="subcellular location">
    <subcellularLocation>
        <location evidence="1">Cell membrane</location>
        <topology evidence="1">Multi-pass membrane protein</topology>
    </subcellularLocation>
</comment>
<organism evidence="9 10">
    <name type="scientific">Lactiplantibacillus fabifermentans DSM 21115</name>
    <dbReference type="NCBI Taxonomy" id="1413187"/>
    <lineage>
        <taxon>Bacteria</taxon>
        <taxon>Bacillati</taxon>
        <taxon>Bacillota</taxon>
        <taxon>Bacilli</taxon>
        <taxon>Lactobacillales</taxon>
        <taxon>Lactobacillaceae</taxon>
        <taxon>Lactiplantibacillus</taxon>
    </lineage>
</organism>
<evidence type="ECO:0000313" key="10">
    <source>
        <dbReference type="Proteomes" id="UP000050920"/>
    </source>
</evidence>
<dbReference type="GO" id="GO:0009103">
    <property type="term" value="P:lipopolysaccharide biosynthetic process"/>
    <property type="evidence" value="ECO:0007669"/>
    <property type="project" value="UniProtKB-ARBA"/>
</dbReference>
<feature type="transmembrane region" description="Helical" evidence="8">
    <location>
        <begin position="490"/>
        <end position="509"/>
    </location>
</feature>
<dbReference type="GO" id="GO:0005886">
    <property type="term" value="C:plasma membrane"/>
    <property type="evidence" value="ECO:0007669"/>
    <property type="project" value="UniProtKB-SubCell"/>
</dbReference>
<feature type="transmembrane region" description="Helical" evidence="8">
    <location>
        <begin position="234"/>
        <end position="265"/>
    </location>
</feature>
<feature type="transmembrane region" description="Helical" evidence="8">
    <location>
        <begin position="71"/>
        <end position="91"/>
    </location>
</feature>
<dbReference type="GO" id="GO:0016763">
    <property type="term" value="F:pentosyltransferase activity"/>
    <property type="evidence" value="ECO:0007669"/>
    <property type="project" value="TreeGrafter"/>
</dbReference>
<evidence type="ECO:0000256" key="1">
    <source>
        <dbReference type="ARBA" id="ARBA00004651"/>
    </source>
</evidence>
<dbReference type="RefSeq" id="WP_024625779.1">
    <property type="nucleotide sequence ID" value="NZ_AYGX02000047.1"/>
</dbReference>
<evidence type="ECO:0000256" key="4">
    <source>
        <dbReference type="ARBA" id="ARBA00022679"/>
    </source>
</evidence>
<dbReference type="Proteomes" id="UP000050920">
    <property type="component" value="Unassembled WGS sequence"/>
</dbReference>
<gene>
    <name evidence="9" type="ORF">DY78_GL002533</name>
</gene>
<feature type="transmembrane region" description="Helical" evidence="8">
    <location>
        <begin position="148"/>
        <end position="169"/>
    </location>
</feature>
<feature type="transmembrane region" description="Helical" evidence="8">
    <location>
        <begin position="40"/>
        <end position="59"/>
    </location>
</feature>
<evidence type="ECO:0000256" key="7">
    <source>
        <dbReference type="ARBA" id="ARBA00023136"/>
    </source>
</evidence>
<keyword evidence="6 8" id="KW-1133">Transmembrane helix</keyword>
<keyword evidence="3" id="KW-0328">Glycosyltransferase</keyword>
<reference evidence="9 10" key="1">
    <citation type="journal article" date="2015" name="Genome Announc.">
        <title>Expanding the biotechnology potential of lactobacilli through comparative genomics of 213 strains and associated genera.</title>
        <authorList>
            <person name="Sun Z."/>
            <person name="Harris H.M."/>
            <person name="McCann A."/>
            <person name="Guo C."/>
            <person name="Argimon S."/>
            <person name="Zhang W."/>
            <person name="Yang X."/>
            <person name="Jeffery I.B."/>
            <person name="Cooney J.C."/>
            <person name="Kagawa T.F."/>
            <person name="Liu W."/>
            <person name="Song Y."/>
            <person name="Salvetti E."/>
            <person name="Wrobel A."/>
            <person name="Rasinkangas P."/>
            <person name="Parkhill J."/>
            <person name="Rea M.C."/>
            <person name="O'Sullivan O."/>
            <person name="Ritari J."/>
            <person name="Douillard F.P."/>
            <person name="Paul Ross R."/>
            <person name="Yang R."/>
            <person name="Briner A.E."/>
            <person name="Felis G.E."/>
            <person name="de Vos W.M."/>
            <person name="Barrangou R."/>
            <person name="Klaenhammer T.R."/>
            <person name="Caufield P.W."/>
            <person name="Cui Y."/>
            <person name="Zhang H."/>
            <person name="O'Toole P.W."/>
        </authorList>
    </citation>
    <scope>NUCLEOTIDE SEQUENCE [LARGE SCALE GENOMIC DNA]</scope>
    <source>
        <strain evidence="9 10">DSM 21115</strain>
    </source>
</reference>
<keyword evidence="2" id="KW-1003">Cell membrane</keyword>
<proteinExistence type="predicted"/>
<accession>A0A0R2NRJ9</accession>
<evidence type="ECO:0000256" key="8">
    <source>
        <dbReference type="SAM" id="Phobius"/>
    </source>
</evidence>
<dbReference type="PANTHER" id="PTHR33908">
    <property type="entry name" value="MANNOSYLTRANSFERASE YKCB-RELATED"/>
    <property type="match status" value="1"/>
</dbReference>
<name>A0A0R2NRJ9_9LACO</name>
<sequence length="682" mass="76571">MKYLMRPLNWAVATIFAGAMIVATFFPVQIFADKDWAPPLAMLLVAAGLLLSYLNLQHFARRWSPTTYRRVLWGIGGLIVIAQLAVALSFVDAGRADAFFVRNQAIALAQGLLNWSQYFKIYPNNVNFTLLEAGFLKVAFSLGWQTPWAGLNVLRFIWIDTGLLAGLVLLKHWRNWQPGALSYLLAWGLSVPLYAYGVFAYTDALVLPLMVDVAALLVIVRQKTGWQRWLWSMLSWLVLGLGIVMKSNMIVVWVAVVLILCVAAWQHQWSWRLVGQWLIGSMVVLVLFSGGMNRLAKVNGYQKDANTALPVTSWMAMSLNPKLDGQYNHADFTKVRLAKTAAAKKQTAQTMIKTRVTKMGARGLVVHLARKFRVFFATGDFDSFKLTTQWLQAPRWYIRHQRSWQFWLVLWTQCWYLVWLLGGIVAVLRRRQAALSLELLALATLGLTMFHVGLWEVEARYALPLLPVVLMLGIQGWSTVWLPVLTKKRLALASGVTVVGAVIVSGQLLNLSNQTHLKQTSVTRQGNGSYVLPDTLKIAVGQTQTVHLTTPIASNELELHPASKTGRVTVTIRQAGHLIKRVTGTPKKTTTVNYRQTKAGALTISITNRGPRAVTYHDVKSWYNQQTGQRFTKAQPALQYKIFLNHKRSNLSTLTTVTTLVGLLSLSLMASWWALWRHSIAK</sequence>
<dbReference type="AlphaFoldDB" id="A0A0R2NRJ9"/>
<evidence type="ECO:0000256" key="6">
    <source>
        <dbReference type="ARBA" id="ARBA00022989"/>
    </source>
</evidence>
<protein>
    <submittedName>
        <fullName evidence="9">Integral membrane protein</fullName>
    </submittedName>
</protein>
<dbReference type="PANTHER" id="PTHR33908:SF11">
    <property type="entry name" value="MEMBRANE PROTEIN"/>
    <property type="match status" value="1"/>
</dbReference>
<keyword evidence="7 8" id="KW-0472">Membrane</keyword>
<keyword evidence="5 8" id="KW-0812">Transmembrane</keyword>
<evidence type="ECO:0000313" key="9">
    <source>
        <dbReference type="EMBL" id="KRO28295.1"/>
    </source>
</evidence>
<evidence type="ECO:0000256" key="3">
    <source>
        <dbReference type="ARBA" id="ARBA00022676"/>
    </source>
</evidence>
<feature type="transmembrane region" description="Helical" evidence="8">
    <location>
        <begin position="651"/>
        <end position="675"/>
    </location>
</feature>
<keyword evidence="4" id="KW-0808">Transferase</keyword>
<feature type="transmembrane region" description="Helical" evidence="8">
    <location>
        <begin position="434"/>
        <end position="454"/>
    </location>
</feature>
<feature type="transmembrane region" description="Helical" evidence="8">
    <location>
        <begin position="277"/>
        <end position="296"/>
    </location>
</feature>
<evidence type="ECO:0000256" key="2">
    <source>
        <dbReference type="ARBA" id="ARBA00022475"/>
    </source>
</evidence>
<feature type="transmembrane region" description="Helical" evidence="8">
    <location>
        <begin position="406"/>
        <end position="428"/>
    </location>
</feature>
<dbReference type="EMBL" id="AYGX02000047">
    <property type="protein sequence ID" value="KRO28295.1"/>
    <property type="molecule type" value="Genomic_DNA"/>
</dbReference>
<keyword evidence="10" id="KW-1185">Reference proteome</keyword>
<dbReference type="InterPro" id="IPR050297">
    <property type="entry name" value="LipidA_mod_glycosyltrf_83"/>
</dbReference>
<feature type="transmembrane region" description="Helical" evidence="8">
    <location>
        <begin position="181"/>
        <end position="199"/>
    </location>
</feature>
<feature type="transmembrane region" description="Helical" evidence="8">
    <location>
        <begin position="7"/>
        <end position="28"/>
    </location>
</feature>